<dbReference type="PANTHER" id="PTHR43046">
    <property type="entry name" value="GDP-MANNOSE MANNOSYL HYDROLASE"/>
    <property type="match status" value="1"/>
</dbReference>
<keyword evidence="9" id="KW-1185">Reference proteome</keyword>
<feature type="domain" description="Nudix hydrolase" evidence="7">
    <location>
        <begin position="58"/>
        <end position="190"/>
    </location>
</feature>
<evidence type="ECO:0000313" key="9">
    <source>
        <dbReference type="Proteomes" id="UP000694501"/>
    </source>
</evidence>
<comment type="similarity">
    <text evidence="2 5">Belongs to the Nudix hydrolase family.</text>
</comment>
<reference evidence="8" key="1">
    <citation type="submission" date="2021-06" db="EMBL/GenBank/DDBJ databases">
        <title>Sequencing of actinobacteria type strains.</title>
        <authorList>
            <person name="Nguyen G.-S."/>
            <person name="Wentzel A."/>
        </authorList>
    </citation>
    <scope>NUCLEOTIDE SEQUENCE</scope>
    <source>
        <strain evidence="8">P38-E01</strain>
    </source>
</reference>
<feature type="compositionally biased region" description="Basic and acidic residues" evidence="6">
    <location>
        <begin position="7"/>
        <end position="17"/>
    </location>
</feature>
<dbReference type="EMBL" id="JAELVF020000001">
    <property type="protein sequence ID" value="MBU7598830.1"/>
    <property type="molecule type" value="Genomic_DNA"/>
</dbReference>
<dbReference type="SUPFAM" id="SSF55811">
    <property type="entry name" value="Nudix"/>
    <property type="match status" value="1"/>
</dbReference>
<dbReference type="Proteomes" id="UP000694501">
    <property type="component" value="Unassembled WGS sequence"/>
</dbReference>
<comment type="caution">
    <text evidence="8">The sequence shown here is derived from an EMBL/GenBank/DDBJ whole genome shotgun (WGS) entry which is preliminary data.</text>
</comment>
<keyword evidence="4" id="KW-0460">Magnesium</keyword>
<dbReference type="Pfam" id="PF00293">
    <property type="entry name" value="NUDIX"/>
    <property type="match status" value="1"/>
</dbReference>
<dbReference type="InterPro" id="IPR020476">
    <property type="entry name" value="Nudix_hydrolase"/>
</dbReference>
<feature type="compositionally biased region" description="Pro residues" evidence="6">
    <location>
        <begin position="24"/>
        <end position="33"/>
    </location>
</feature>
<evidence type="ECO:0000256" key="1">
    <source>
        <dbReference type="ARBA" id="ARBA00001946"/>
    </source>
</evidence>
<dbReference type="PROSITE" id="PS51462">
    <property type="entry name" value="NUDIX"/>
    <property type="match status" value="1"/>
</dbReference>
<name>A0A949JHP8_9ACTN</name>
<gene>
    <name evidence="8" type="ORF">JGS22_014715</name>
</gene>
<dbReference type="PANTHER" id="PTHR43046:SF12">
    <property type="entry name" value="GDP-MANNOSE MANNOSYL HYDROLASE"/>
    <property type="match status" value="1"/>
</dbReference>
<dbReference type="PROSITE" id="PS00893">
    <property type="entry name" value="NUDIX_BOX"/>
    <property type="match status" value="1"/>
</dbReference>
<dbReference type="PRINTS" id="PR00502">
    <property type="entry name" value="NUDIXFAMILY"/>
</dbReference>
<evidence type="ECO:0000256" key="5">
    <source>
        <dbReference type="RuleBase" id="RU003476"/>
    </source>
</evidence>
<dbReference type="AlphaFoldDB" id="A0A949JHP8"/>
<protein>
    <submittedName>
        <fullName evidence="8">NUDIX domain-containing protein</fullName>
    </submittedName>
</protein>
<dbReference type="InterPro" id="IPR015797">
    <property type="entry name" value="NUDIX_hydrolase-like_dom_sf"/>
</dbReference>
<dbReference type="InterPro" id="IPR000086">
    <property type="entry name" value="NUDIX_hydrolase_dom"/>
</dbReference>
<dbReference type="RefSeq" id="WP_211041876.1">
    <property type="nucleotide sequence ID" value="NZ_JAELVF020000001.1"/>
</dbReference>
<dbReference type="GO" id="GO:0016787">
    <property type="term" value="F:hydrolase activity"/>
    <property type="evidence" value="ECO:0007669"/>
    <property type="project" value="UniProtKB-KW"/>
</dbReference>
<evidence type="ECO:0000259" key="7">
    <source>
        <dbReference type="PROSITE" id="PS51462"/>
    </source>
</evidence>
<organism evidence="8 9">
    <name type="scientific">Streptomyces tardus</name>
    <dbReference type="NCBI Taxonomy" id="2780544"/>
    <lineage>
        <taxon>Bacteria</taxon>
        <taxon>Bacillati</taxon>
        <taxon>Actinomycetota</taxon>
        <taxon>Actinomycetes</taxon>
        <taxon>Kitasatosporales</taxon>
        <taxon>Streptomycetaceae</taxon>
        <taxon>Streptomyces</taxon>
    </lineage>
</organism>
<accession>A0A949JHP8</accession>
<evidence type="ECO:0000256" key="3">
    <source>
        <dbReference type="ARBA" id="ARBA00022801"/>
    </source>
</evidence>
<dbReference type="InterPro" id="IPR020084">
    <property type="entry name" value="NUDIX_hydrolase_CS"/>
</dbReference>
<keyword evidence="3 5" id="KW-0378">Hydrolase</keyword>
<sequence length="191" mass="21052">MTSDLPPAHDPHPRPATDPHGLPVEPPETPVAVPPLATGPRRMELLAFQPVEDVRPSGRQEDAVIAAYVLVALWHRDRLLLVRVRDRDCWELPGGGVEADESAREAAVRELREETGEEVAPETLRLVGYATTALGPARGTLIGAVFTARVAEPGAFTPNEEICEVCWWDGQQELPRLQTVDTYLAELTRER</sequence>
<evidence type="ECO:0000256" key="6">
    <source>
        <dbReference type="SAM" id="MobiDB-lite"/>
    </source>
</evidence>
<dbReference type="Gene3D" id="3.90.79.10">
    <property type="entry name" value="Nucleoside Triphosphate Pyrophosphohydrolase"/>
    <property type="match status" value="1"/>
</dbReference>
<evidence type="ECO:0000256" key="4">
    <source>
        <dbReference type="ARBA" id="ARBA00022842"/>
    </source>
</evidence>
<evidence type="ECO:0000313" key="8">
    <source>
        <dbReference type="EMBL" id="MBU7598830.1"/>
    </source>
</evidence>
<feature type="region of interest" description="Disordered" evidence="6">
    <location>
        <begin position="1"/>
        <end position="36"/>
    </location>
</feature>
<evidence type="ECO:0000256" key="2">
    <source>
        <dbReference type="ARBA" id="ARBA00005582"/>
    </source>
</evidence>
<comment type="cofactor">
    <cofactor evidence="1">
        <name>Mg(2+)</name>
        <dbReference type="ChEBI" id="CHEBI:18420"/>
    </cofactor>
</comment>
<proteinExistence type="inferred from homology"/>